<dbReference type="InterPro" id="IPR005119">
    <property type="entry name" value="LysR_subst-bd"/>
</dbReference>
<comment type="similarity">
    <text evidence="1">Belongs to the LysR transcriptional regulatory family.</text>
</comment>
<keyword evidence="4" id="KW-0804">Transcription</keyword>
<dbReference type="SUPFAM" id="SSF53850">
    <property type="entry name" value="Periplasmic binding protein-like II"/>
    <property type="match status" value="1"/>
</dbReference>
<dbReference type="InterPro" id="IPR000847">
    <property type="entry name" value="LysR_HTH_N"/>
</dbReference>
<dbReference type="CDD" id="cd08415">
    <property type="entry name" value="PBP2_LysR_opines_like"/>
    <property type="match status" value="1"/>
</dbReference>
<proteinExistence type="inferred from homology"/>
<dbReference type="Pfam" id="PF00126">
    <property type="entry name" value="HTH_1"/>
    <property type="match status" value="1"/>
</dbReference>
<sequence>MPANSRCLVRNDGHRAAEYRISGGYGQGPPMNLKQIELLRTVITCKTTVKAGRELGMSQPAVSNAIKHLESQLGFPLFERVNNRLFTTEQARQLFAESEALFESYRVFTERLEDLKLQNRESLRVFSSPPLGHLLIPQAMRRFLERHSDVHAFYEIATFSQVTHSVELGLADLGFVVGRVDETQFHAETLFAEPMVCVMPPDSPLAKKSVIRPADLVGQPMISLDRGTGMGQILRRVFQQEGVPLEFVAETRYCNTACIFVQNRVGVAVVDALSAASTMGDTLIVRAFEPREVLEASVIYSKKRLLNNTAQAFLREVRRSANDMAERLASVHGRAA</sequence>
<dbReference type="PANTHER" id="PTHR30427">
    <property type="entry name" value="TRANSCRIPTIONAL ACTIVATOR PROTEIN LYSR"/>
    <property type="match status" value="1"/>
</dbReference>
<name>A0A443KNT1_9RHOB</name>
<dbReference type="Proteomes" id="UP000284451">
    <property type="component" value="Unassembled WGS sequence"/>
</dbReference>
<dbReference type="GO" id="GO:0043565">
    <property type="term" value="F:sequence-specific DNA binding"/>
    <property type="evidence" value="ECO:0007669"/>
    <property type="project" value="TreeGrafter"/>
</dbReference>
<keyword evidence="2" id="KW-0805">Transcription regulation</keyword>
<reference evidence="6 7" key="2">
    <citation type="submission" date="2019-01" db="EMBL/GenBank/DDBJ databases">
        <authorList>
            <person name="Li Y."/>
        </authorList>
    </citation>
    <scope>NUCLEOTIDE SEQUENCE [LARGE SCALE GENOMIC DNA]</scope>
    <source>
        <strain evidence="6 7">07D10-4-3</strain>
    </source>
</reference>
<evidence type="ECO:0000256" key="3">
    <source>
        <dbReference type="ARBA" id="ARBA00023125"/>
    </source>
</evidence>
<dbReference type="InterPro" id="IPR037424">
    <property type="entry name" value="NocR_PBP2"/>
</dbReference>
<dbReference type="AlphaFoldDB" id="A0A443KNT1"/>
<evidence type="ECO:0000256" key="4">
    <source>
        <dbReference type="ARBA" id="ARBA00023163"/>
    </source>
</evidence>
<organism evidence="6 7">
    <name type="scientific">Paenirhodobacter populi</name>
    <dbReference type="NCBI Taxonomy" id="2306993"/>
    <lineage>
        <taxon>Bacteria</taxon>
        <taxon>Pseudomonadati</taxon>
        <taxon>Pseudomonadota</taxon>
        <taxon>Alphaproteobacteria</taxon>
        <taxon>Rhodobacterales</taxon>
        <taxon>Rhodobacter group</taxon>
        <taxon>Paenirhodobacter</taxon>
    </lineage>
</organism>
<dbReference type="InterPro" id="IPR036390">
    <property type="entry name" value="WH_DNA-bd_sf"/>
</dbReference>
<feature type="domain" description="HTH lysR-type" evidence="5">
    <location>
        <begin position="31"/>
        <end position="88"/>
    </location>
</feature>
<evidence type="ECO:0000313" key="6">
    <source>
        <dbReference type="EMBL" id="RWR34556.1"/>
    </source>
</evidence>
<evidence type="ECO:0000256" key="1">
    <source>
        <dbReference type="ARBA" id="ARBA00009437"/>
    </source>
</evidence>
<dbReference type="InterPro" id="IPR036388">
    <property type="entry name" value="WH-like_DNA-bd_sf"/>
</dbReference>
<protein>
    <submittedName>
        <fullName evidence="6">LysR family transcriptional regulator</fullName>
    </submittedName>
</protein>
<gene>
    <name evidence="6" type="ORF">D2T29_03150</name>
</gene>
<dbReference type="GO" id="GO:0010628">
    <property type="term" value="P:positive regulation of gene expression"/>
    <property type="evidence" value="ECO:0007669"/>
    <property type="project" value="TreeGrafter"/>
</dbReference>
<evidence type="ECO:0000256" key="2">
    <source>
        <dbReference type="ARBA" id="ARBA00023015"/>
    </source>
</evidence>
<dbReference type="SUPFAM" id="SSF46785">
    <property type="entry name" value="Winged helix' DNA-binding domain"/>
    <property type="match status" value="1"/>
</dbReference>
<evidence type="ECO:0000313" key="7">
    <source>
        <dbReference type="Proteomes" id="UP000284451"/>
    </source>
</evidence>
<dbReference type="GO" id="GO:0003700">
    <property type="term" value="F:DNA-binding transcription factor activity"/>
    <property type="evidence" value="ECO:0007669"/>
    <property type="project" value="InterPro"/>
</dbReference>
<dbReference type="EMBL" id="SAUY01000002">
    <property type="protein sequence ID" value="RWR34556.1"/>
    <property type="molecule type" value="Genomic_DNA"/>
</dbReference>
<dbReference type="Pfam" id="PF03466">
    <property type="entry name" value="LysR_substrate"/>
    <property type="match status" value="1"/>
</dbReference>
<reference evidence="6 7" key="1">
    <citation type="submission" date="2019-01" db="EMBL/GenBank/DDBJ databases">
        <title>Sinorhodobacter populi sp. nov. isolated from the symptomatic bark tissue of Populus euramericana canker.</title>
        <authorList>
            <person name="Xu G."/>
        </authorList>
    </citation>
    <scope>NUCLEOTIDE SEQUENCE [LARGE SCALE GENOMIC DNA]</scope>
    <source>
        <strain evidence="6 7">07D10-4-3</strain>
    </source>
</reference>
<evidence type="ECO:0000259" key="5">
    <source>
        <dbReference type="PROSITE" id="PS50931"/>
    </source>
</evidence>
<dbReference type="PROSITE" id="PS50931">
    <property type="entry name" value="HTH_LYSR"/>
    <property type="match status" value="1"/>
</dbReference>
<keyword evidence="3" id="KW-0238">DNA-binding</keyword>
<dbReference type="PANTHER" id="PTHR30427:SF1">
    <property type="entry name" value="TRANSCRIPTIONAL ACTIVATOR PROTEIN LYSR"/>
    <property type="match status" value="1"/>
</dbReference>
<dbReference type="PRINTS" id="PR00039">
    <property type="entry name" value="HTHLYSR"/>
</dbReference>
<dbReference type="Gene3D" id="3.40.190.290">
    <property type="match status" value="1"/>
</dbReference>
<comment type="caution">
    <text evidence="6">The sequence shown here is derived from an EMBL/GenBank/DDBJ whole genome shotgun (WGS) entry which is preliminary data.</text>
</comment>
<dbReference type="Gene3D" id="1.10.10.10">
    <property type="entry name" value="Winged helix-like DNA-binding domain superfamily/Winged helix DNA-binding domain"/>
    <property type="match status" value="1"/>
</dbReference>
<accession>A0A443KNT1</accession>